<keyword evidence="2" id="KW-0540">Nuclease</keyword>
<evidence type="ECO:0000313" key="2">
    <source>
        <dbReference type="EMBL" id="UOE24747.1"/>
    </source>
</evidence>
<keyword evidence="2" id="KW-0378">Hydrolase</keyword>
<accession>A0ABY4ANL3</accession>
<reference evidence="2 3" key="1">
    <citation type="submission" date="2022-03" db="EMBL/GenBank/DDBJ databases">
        <title>Agromyces sp. isolated from the gut of P. brevitarsis seulensis larvae.</title>
        <authorList>
            <person name="Won M."/>
            <person name="Kwon S.-W."/>
        </authorList>
    </citation>
    <scope>NUCLEOTIDE SEQUENCE [LARGE SCALE GENOMIC DNA]</scope>
    <source>
        <strain evidence="2 3">KACC 16215</strain>
    </source>
</reference>
<dbReference type="GO" id="GO:0004519">
    <property type="term" value="F:endonuclease activity"/>
    <property type="evidence" value="ECO:0007669"/>
    <property type="project" value="UniProtKB-KW"/>
</dbReference>
<dbReference type="InterPro" id="IPR003615">
    <property type="entry name" value="HNH_nuc"/>
</dbReference>
<dbReference type="PANTHER" id="PTHR33877:SF2">
    <property type="entry name" value="OS07G0170200 PROTEIN"/>
    <property type="match status" value="1"/>
</dbReference>
<dbReference type="Pfam" id="PF14279">
    <property type="entry name" value="HNH_5"/>
    <property type="match status" value="1"/>
</dbReference>
<dbReference type="CDD" id="cd00085">
    <property type="entry name" value="HNHc"/>
    <property type="match status" value="1"/>
</dbReference>
<dbReference type="Proteomes" id="UP000831304">
    <property type="component" value="Chromosome"/>
</dbReference>
<dbReference type="SMART" id="SM00507">
    <property type="entry name" value="HNHc"/>
    <property type="match status" value="1"/>
</dbReference>
<dbReference type="InterPro" id="IPR029471">
    <property type="entry name" value="HNH_5"/>
</dbReference>
<dbReference type="InterPro" id="IPR052892">
    <property type="entry name" value="NA-targeting_endonuclease"/>
</dbReference>
<evidence type="ECO:0000313" key="3">
    <source>
        <dbReference type="Proteomes" id="UP000831304"/>
    </source>
</evidence>
<organism evidence="2 3">
    <name type="scientific">Agromyces soli</name>
    <dbReference type="NCBI Taxonomy" id="659012"/>
    <lineage>
        <taxon>Bacteria</taxon>
        <taxon>Bacillati</taxon>
        <taxon>Actinomycetota</taxon>
        <taxon>Actinomycetes</taxon>
        <taxon>Micrococcales</taxon>
        <taxon>Microbacteriaceae</taxon>
        <taxon>Agromyces</taxon>
    </lineage>
</organism>
<dbReference type="EMBL" id="CP094533">
    <property type="protein sequence ID" value="UOE24747.1"/>
    <property type="molecule type" value="Genomic_DNA"/>
</dbReference>
<proteinExistence type="predicted"/>
<sequence length="172" mass="19153">MSGTLILNASYEPLAVVPMRRAMLLVLNGKASVVEAAEGWLHSRSARYAVPSVVLLQHYVRIPLRPVPLTRRAALQRYGYRCAYCRGYGDTLDHVVPRSRGGGHSWGNVVVACRRCNHKKADKMLAEIGWRLPFELTEPNPTPQARAGLWSARHPEWAQYLGSMPQPTLLAG</sequence>
<evidence type="ECO:0000259" key="1">
    <source>
        <dbReference type="SMART" id="SM00507"/>
    </source>
</evidence>
<dbReference type="PANTHER" id="PTHR33877">
    <property type="entry name" value="SLL1193 PROTEIN"/>
    <property type="match status" value="1"/>
</dbReference>
<feature type="domain" description="HNH nuclease" evidence="1">
    <location>
        <begin position="69"/>
        <end position="118"/>
    </location>
</feature>
<keyword evidence="3" id="KW-1185">Reference proteome</keyword>
<keyword evidence="2" id="KW-0255">Endonuclease</keyword>
<gene>
    <name evidence="2" type="ORF">MTP13_10225</name>
</gene>
<name>A0ABY4ANL3_9MICO</name>
<dbReference type="RefSeq" id="WP_243567638.1">
    <property type="nucleotide sequence ID" value="NZ_BAAARD010000001.1"/>
</dbReference>
<dbReference type="Gene3D" id="1.10.30.50">
    <property type="match status" value="1"/>
</dbReference>
<protein>
    <submittedName>
        <fullName evidence="2">HNH endonuclease</fullName>
    </submittedName>
</protein>